<dbReference type="SUPFAM" id="SSF47336">
    <property type="entry name" value="ACP-like"/>
    <property type="match status" value="1"/>
</dbReference>
<dbReference type="Gene3D" id="3.30.70.3290">
    <property type="match status" value="1"/>
</dbReference>
<dbReference type="Gene3D" id="3.40.50.720">
    <property type="entry name" value="NAD(P)-binding Rossmann-like Domain"/>
    <property type="match status" value="1"/>
</dbReference>
<dbReference type="GO" id="GO:0004315">
    <property type="term" value="F:3-oxoacyl-[acyl-carrier-protein] synthase activity"/>
    <property type="evidence" value="ECO:0007669"/>
    <property type="project" value="InterPro"/>
</dbReference>
<proteinExistence type="predicted"/>
<dbReference type="KEGG" id="nsh:GXM_07617"/>
<dbReference type="CDD" id="cd00833">
    <property type="entry name" value="PKS"/>
    <property type="match status" value="1"/>
</dbReference>
<dbReference type="GO" id="GO:0006633">
    <property type="term" value="P:fatty acid biosynthetic process"/>
    <property type="evidence" value="ECO:0007669"/>
    <property type="project" value="InterPro"/>
</dbReference>
<dbReference type="InterPro" id="IPR020841">
    <property type="entry name" value="PKS_Beta-ketoAc_synthase_dom"/>
</dbReference>
<dbReference type="InterPro" id="IPR016035">
    <property type="entry name" value="Acyl_Trfase/lysoPLipase"/>
</dbReference>
<dbReference type="PANTHER" id="PTHR43775:SF37">
    <property type="entry name" value="SI:DKEY-61P9.11"/>
    <property type="match status" value="1"/>
</dbReference>
<dbReference type="CDD" id="cd08955">
    <property type="entry name" value="KR_2_FAS_SDR_x"/>
    <property type="match status" value="1"/>
</dbReference>
<dbReference type="InterPro" id="IPR057326">
    <property type="entry name" value="KR_dom"/>
</dbReference>
<dbReference type="Gene3D" id="3.40.366.10">
    <property type="entry name" value="Malonyl-Coenzyme A Acyl Carrier Protein, domain 2"/>
    <property type="match status" value="1"/>
</dbReference>
<dbReference type="SUPFAM" id="SSF51735">
    <property type="entry name" value="NAD(P)-binding Rossmann-fold domains"/>
    <property type="match status" value="2"/>
</dbReference>
<dbReference type="Proteomes" id="UP000326678">
    <property type="component" value="Chromosome Gxm2"/>
</dbReference>
<dbReference type="SMART" id="SM00825">
    <property type="entry name" value="PKS_KS"/>
    <property type="match status" value="1"/>
</dbReference>
<dbReference type="SMART" id="SM00822">
    <property type="entry name" value="PKS_KR"/>
    <property type="match status" value="1"/>
</dbReference>
<dbReference type="FunFam" id="3.40.366.10:FF:000002">
    <property type="entry name" value="Probable polyketide synthase 2"/>
    <property type="match status" value="1"/>
</dbReference>
<organism evidence="6 7">
    <name type="scientific">Nostoc sphaeroides CCNUC1</name>
    <dbReference type="NCBI Taxonomy" id="2653204"/>
    <lineage>
        <taxon>Bacteria</taxon>
        <taxon>Bacillati</taxon>
        <taxon>Cyanobacteriota</taxon>
        <taxon>Cyanophyceae</taxon>
        <taxon>Nostocales</taxon>
        <taxon>Nostocaceae</taxon>
        <taxon>Nostoc</taxon>
    </lineage>
</organism>
<evidence type="ECO:0000313" key="6">
    <source>
        <dbReference type="EMBL" id="QFS50123.1"/>
    </source>
</evidence>
<dbReference type="InterPro" id="IPR020806">
    <property type="entry name" value="PKS_PP-bd"/>
</dbReference>
<dbReference type="Pfam" id="PF00109">
    <property type="entry name" value="ketoacyl-synt"/>
    <property type="match status" value="1"/>
</dbReference>
<dbReference type="Gene3D" id="1.10.1200.10">
    <property type="entry name" value="ACP-like"/>
    <property type="match status" value="1"/>
</dbReference>
<keyword evidence="2" id="KW-0597">Phosphoprotein</keyword>
<dbReference type="Gene3D" id="3.40.47.10">
    <property type="match status" value="1"/>
</dbReference>
<dbReference type="GO" id="GO:0031177">
    <property type="term" value="F:phosphopantetheine binding"/>
    <property type="evidence" value="ECO:0007669"/>
    <property type="project" value="InterPro"/>
</dbReference>
<name>A0A5P8WBG1_9NOSO</name>
<dbReference type="InterPro" id="IPR050091">
    <property type="entry name" value="PKS_NRPS_Biosynth_Enz"/>
</dbReference>
<keyword evidence="3" id="KW-0808">Transferase</keyword>
<dbReference type="SMART" id="SM01294">
    <property type="entry name" value="PKS_PP_betabranch"/>
    <property type="match status" value="1"/>
</dbReference>
<evidence type="ECO:0000259" key="5">
    <source>
        <dbReference type="PROSITE" id="PS52004"/>
    </source>
</evidence>
<dbReference type="SUPFAM" id="SSF55048">
    <property type="entry name" value="Probable ACP-binding domain of malonyl-CoA ACP transacylase"/>
    <property type="match status" value="1"/>
</dbReference>
<dbReference type="SMART" id="SM00827">
    <property type="entry name" value="PKS_AT"/>
    <property type="match status" value="1"/>
</dbReference>
<dbReference type="SUPFAM" id="SSF53901">
    <property type="entry name" value="Thiolase-like"/>
    <property type="match status" value="1"/>
</dbReference>
<dbReference type="Pfam" id="PF00550">
    <property type="entry name" value="PP-binding"/>
    <property type="match status" value="1"/>
</dbReference>
<dbReference type="Pfam" id="PF00698">
    <property type="entry name" value="Acyl_transf_1"/>
    <property type="match status" value="1"/>
</dbReference>
<dbReference type="InterPro" id="IPR016036">
    <property type="entry name" value="Malonyl_transacylase_ACP-bd"/>
</dbReference>
<dbReference type="InterPro" id="IPR014030">
    <property type="entry name" value="Ketoacyl_synth_N"/>
</dbReference>
<evidence type="ECO:0000256" key="3">
    <source>
        <dbReference type="ARBA" id="ARBA00022679"/>
    </source>
</evidence>
<dbReference type="InterPro" id="IPR018201">
    <property type="entry name" value="Ketoacyl_synth_AS"/>
</dbReference>
<dbReference type="InterPro" id="IPR014031">
    <property type="entry name" value="Ketoacyl_synth_C"/>
</dbReference>
<dbReference type="SMART" id="SM00823">
    <property type="entry name" value="PKS_PP"/>
    <property type="match status" value="1"/>
</dbReference>
<dbReference type="Pfam" id="PF08659">
    <property type="entry name" value="KR"/>
    <property type="match status" value="1"/>
</dbReference>
<evidence type="ECO:0000256" key="2">
    <source>
        <dbReference type="ARBA" id="ARBA00022553"/>
    </source>
</evidence>
<accession>A0A5P8WBG1</accession>
<dbReference type="InterPro" id="IPR009081">
    <property type="entry name" value="PP-bd_ACP"/>
</dbReference>
<feature type="domain" description="Carrier" evidence="4">
    <location>
        <begin position="1554"/>
        <end position="1629"/>
    </location>
</feature>
<dbReference type="InterPro" id="IPR014043">
    <property type="entry name" value="Acyl_transferase_dom"/>
</dbReference>
<protein>
    <submittedName>
        <fullName evidence="6">Type I polyketide synthase</fullName>
    </submittedName>
</protein>
<dbReference type="PROSITE" id="PS52004">
    <property type="entry name" value="KS3_2"/>
    <property type="match status" value="1"/>
</dbReference>
<dbReference type="RefSeq" id="WP_152591250.1">
    <property type="nucleotide sequence ID" value="NZ_CP045227.1"/>
</dbReference>
<dbReference type="GO" id="GO:0004312">
    <property type="term" value="F:fatty acid synthase activity"/>
    <property type="evidence" value="ECO:0007669"/>
    <property type="project" value="TreeGrafter"/>
</dbReference>
<sequence length="1675" mass="182470">MSNNLENSQPLSPTKRALLALQEMQAKLEANERAKTEPIAIIGLGCRFPGGSNDPESYWQMLRNGTDAIKEVPADRWDIDAYYDPNPDATGKMYVRNAGFLDQVDQFDPQFFGIAPREAVNMDPQQRLLLEVSWEALENAGLAQDKLVGSPTGVFVGIMNLDYFQVAANDPSLADAHTATGSAFSVTSGRLSYTLGLQGPSMAIDTACSSSLVTVHIACQSLRSRECNLALAGGVNLILTPVVTINECRARMLAADGRCKTFDAAADGYARGEGCGMVVLKRLSDAIADGDNILALIRGSAVNQDGRSGGLTVPNGPSQQAVIRTALANAGVAPNQVSYVEAHGTGTSLGDPIELRALAAVLGQGRSPDQPLIVGSAKTNMGHLEAAAGVAGLIKLVLALQHQEIPPHLHLHNPNPFIPWAELPIKISTELTPWSSPNGSRIAGLSSFGFSGTNAHLVVEEAPTRQQKPKEVERPLHLLSLCAKTEGGLQKLAGKFYTALKAYPNLNLADVCFSANTGRSLFANRLAVIAENSDQICEQLAAFSSGNHLWGVLSGQPQDSRRPKIAFLFTGQGSQYVGMGYELYNTQPTFRQALERCDAILRPYLPKPLLSVIYPATGENSPLDQTLYTQPALFALEYALYELWRSWGIEPNAVMGHSVGEYVAACIAGVFSLEDGLKLIVDRSRLMQALPPGGEMAAVFASEEQVTRAMSTTGYANAPYTQQVALAKPAVGIAAVNGPQNIVISGEGVALQAVLKELEAEGIVTRPLTVSHAFHSPLMEPMLAEFEQKAAAVTYATPQIDLISNATGEIVQGAEIGQASYWRRHVRETVRFAAGIQTLVAQGYELFVEIGPSPILIGMGRQCLPEGTGVWLSSLRRGQNDWQQLLQSLASLYVQGVKVDWSGFDHDYQRDRLPLPTYPFQRKRYWFESQAPKQPEVKIVSNKNVEYPLHNLLQSGDSQQLARKLEIVEQLPAAQVQSILESMQLAKLSQRIVELSPDRYELLKQLLLQDQQHLIPDYLSDSLYEVQWQPQERLTIPPISVNQPGKWLIFADRAGVGQTLAELLRSRGEKYVMIYPGEAYEILEGGHRKINPANPQDCQRLLQETLGNNGLSCRGIVHLWSLDAAMDDQITPSSLEKAQLLGCGSVLHLVQELVKQSKSALTRLWLITSGTQAVETKPVSLAVAQAPLWGMGRAIALEHSEVWGGLIDLDPSISSDRQALSLLTEIWQPDGEDQLTLRGEKRYVARLVRSNKQPSKPVQLQADGTYLITGGLGSLGLKVAQWLVEQGARNLVLIGRRGLPDRATWATLPKDSEIWKQVQAIQALENIGANIVVAQADVSNQAQISAVFEQLHNTQIPLKGIVHAAGIAEYQVLQDIDLKHLESTLQPKVAGGWLLHQLSLGINLDFFVCFSSIASVWGSRGQAHYAAGNHFLDTLAHYRRALGVPALSINWGPWAGGGMASEETQTLLKRMGLEPWQPEEGIAFLAELLGTNIVQATAAKVDWNIFKAVYEVKGERSLLKQIGTQLQEQGEVQPALRPQFVEQLNALPANKRQNFLIAHLQSQVAEVLGLEPSHLADVQQGFLELGMDSLMAVDLKNRLEVSLGQSLSSTLVFNYPNIEVLANHLATHILSLEPSVQQELQKDPKELSQASVELEQFSEDELASLLDAELAALVN</sequence>
<dbReference type="InterPro" id="IPR001227">
    <property type="entry name" value="Ac_transferase_dom_sf"/>
</dbReference>
<dbReference type="Pfam" id="PF02801">
    <property type="entry name" value="Ketoacyl-synt_C"/>
    <property type="match status" value="1"/>
</dbReference>
<dbReference type="NCBIfam" id="NF045894">
    <property type="entry name" value="PKS_plus_SDR"/>
    <property type="match status" value="1"/>
</dbReference>
<evidence type="ECO:0000313" key="7">
    <source>
        <dbReference type="Proteomes" id="UP000326678"/>
    </source>
</evidence>
<dbReference type="PROSITE" id="PS50075">
    <property type="entry name" value="CARRIER"/>
    <property type="match status" value="1"/>
</dbReference>
<evidence type="ECO:0000256" key="1">
    <source>
        <dbReference type="ARBA" id="ARBA00022450"/>
    </source>
</evidence>
<dbReference type="EMBL" id="CP045227">
    <property type="protein sequence ID" value="QFS50123.1"/>
    <property type="molecule type" value="Genomic_DNA"/>
</dbReference>
<dbReference type="InterPro" id="IPR013968">
    <property type="entry name" value="PKS_KR"/>
</dbReference>
<dbReference type="Pfam" id="PF21394">
    <property type="entry name" value="Beta-ketacyl_N"/>
    <property type="match status" value="1"/>
</dbReference>
<dbReference type="InterPro" id="IPR016039">
    <property type="entry name" value="Thiolase-like"/>
</dbReference>
<dbReference type="InterPro" id="IPR049490">
    <property type="entry name" value="C883_1060-like_KR_N"/>
</dbReference>
<dbReference type="Pfam" id="PF22621">
    <property type="entry name" value="CurL-like_PKS_C"/>
    <property type="match status" value="1"/>
</dbReference>
<keyword evidence="1" id="KW-0596">Phosphopantetheine</keyword>
<dbReference type="FunFam" id="3.40.47.10:FF:000019">
    <property type="entry name" value="Polyketide synthase type I"/>
    <property type="match status" value="1"/>
</dbReference>
<dbReference type="PROSITE" id="PS00606">
    <property type="entry name" value="KS3_1"/>
    <property type="match status" value="1"/>
</dbReference>
<dbReference type="PANTHER" id="PTHR43775">
    <property type="entry name" value="FATTY ACID SYNTHASE"/>
    <property type="match status" value="1"/>
</dbReference>
<dbReference type="SUPFAM" id="SSF52151">
    <property type="entry name" value="FabD/lysophospholipase-like"/>
    <property type="match status" value="1"/>
</dbReference>
<dbReference type="InterPro" id="IPR036736">
    <property type="entry name" value="ACP-like_sf"/>
</dbReference>
<keyword evidence="7" id="KW-1185">Reference proteome</keyword>
<dbReference type="InterPro" id="IPR036291">
    <property type="entry name" value="NAD(P)-bd_dom_sf"/>
</dbReference>
<reference evidence="6 7" key="1">
    <citation type="submission" date="2019-10" db="EMBL/GenBank/DDBJ databases">
        <title>Genomic and transcriptomic insights into the perfect genentic adaptation of a filamentous nitrogen-fixing cyanobacterium to rice fields.</title>
        <authorList>
            <person name="Chen Z."/>
        </authorList>
    </citation>
    <scope>NUCLEOTIDE SEQUENCE [LARGE SCALE GENOMIC DNA]</scope>
    <source>
        <strain evidence="6">CCNUC1</strain>
    </source>
</reference>
<evidence type="ECO:0000259" key="4">
    <source>
        <dbReference type="PROSITE" id="PS50075"/>
    </source>
</evidence>
<gene>
    <name evidence="6" type="ORF">GXM_07617</name>
</gene>
<feature type="domain" description="Ketosynthase family 3 (KS3)" evidence="5">
    <location>
        <begin position="36"/>
        <end position="461"/>
    </location>
</feature>